<name>A0A939ETA0_9BACT</name>
<gene>
    <name evidence="3" type="ORF">J0X19_04110</name>
</gene>
<feature type="chain" id="PRO_5037206796" evidence="1">
    <location>
        <begin position="29"/>
        <end position="254"/>
    </location>
</feature>
<dbReference type="Pfam" id="PF14344">
    <property type="entry name" value="DUF4397"/>
    <property type="match status" value="1"/>
</dbReference>
<proteinExistence type="predicted"/>
<evidence type="ECO:0000259" key="2">
    <source>
        <dbReference type="Pfam" id="PF14344"/>
    </source>
</evidence>
<feature type="signal peptide" evidence="1">
    <location>
        <begin position="1"/>
        <end position="28"/>
    </location>
</feature>
<evidence type="ECO:0000256" key="1">
    <source>
        <dbReference type="SAM" id="SignalP"/>
    </source>
</evidence>
<dbReference type="PROSITE" id="PS51257">
    <property type="entry name" value="PROKAR_LIPOPROTEIN"/>
    <property type="match status" value="1"/>
</dbReference>
<dbReference type="InterPro" id="IPR025510">
    <property type="entry name" value="DUF4397"/>
</dbReference>
<dbReference type="AlphaFoldDB" id="A0A939ETA0"/>
<sequence length="254" mass="25670">MKIFSTPSRRTFLLAAIPAALVFGSCGNNDDDDNSTPAPELGKVQLSHAAAAANVQITAFVNDVQVSQLAYGQGSAYLNVSAGAPTLRINNGSQTIVSQNLAITKDQNYSVFVYSPTSAIGSTPALLSVPDDLTAPAANQVKVRVVHLAVNAPTPVRLSVPSVIPGGAPTDLTSDVAFGAASSFVALNAGPLNLSITAAGTPRTQVLAVGDGSGTGTGTKTFEAGKIYTVLVRGISGAGVPAAQQAQAVIIQNN</sequence>
<dbReference type="Proteomes" id="UP000664144">
    <property type="component" value="Unassembled WGS sequence"/>
</dbReference>
<keyword evidence="1" id="KW-0732">Signal</keyword>
<comment type="caution">
    <text evidence="3">The sequence shown here is derived from an EMBL/GenBank/DDBJ whole genome shotgun (WGS) entry which is preliminary data.</text>
</comment>
<keyword evidence="4" id="KW-1185">Reference proteome</keyword>
<dbReference type="EMBL" id="JAFLQZ010000002">
    <property type="protein sequence ID" value="MBO0357120.1"/>
    <property type="molecule type" value="Genomic_DNA"/>
</dbReference>
<feature type="domain" description="DUF4397" evidence="2">
    <location>
        <begin position="43"/>
        <end position="154"/>
    </location>
</feature>
<dbReference type="RefSeq" id="WP_206981541.1">
    <property type="nucleotide sequence ID" value="NZ_JAFLQZ010000002.1"/>
</dbReference>
<protein>
    <submittedName>
        <fullName evidence="3">DUF4397 domain-containing protein</fullName>
    </submittedName>
</protein>
<evidence type="ECO:0000313" key="3">
    <source>
        <dbReference type="EMBL" id="MBO0357120.1"/>
    </source>
</evidence>
<evidence type="ECO:0000313" key="4">
    <source>
        <dbReference type="Proteomes" id="UP000664144"/>
    </source>
</evidence>
<organism evidence="3 4">
    <name type="scientific">Hymenobacter telluris</name>
    <dbReference type="NCBI Taxonomy" id="2816474"/>
    <lineage>
        <taxon>Bacteria</taxon>
        <taxon>Pseudomonadati</taxon>
        <taxon>Bacteroidota</taxon>
        <taxon>Cytophagia</taxon>
        <taxon>Cytophagales</taxon>
        <taxon>Hymenobacteraceae</taxon>
        <taxon>Hymenobacter</taxon>
    </lineage>
</organism>
<accession>A0A939ETA0</accession>
<reference evidence="3" key="1">
    <citation type="submission" date="2021-03" db="EMBL/GenBank/DDBJ databases">
        <authorList>
            <person name="Kim M.K."/>
        </authorList>
    </citation>
    <scope>NUCLEOTIDE SEQUENCE</scope>
    <source>
        <strain evidence="3">BT186</strain>
    </source>
</reference>